<evidence type="ECO:0000256" key="1">
    <source>
        <dbReference type="SAM" id="SignalP"/>
    </source>
</evidence>
<accession>A0ABX3GCX9</accession>
<reference evidence="2 3" key="1">
    <citation type="submission" date="2016-11" db="EMBL/GenBank/DDBJ databases">
        <title>Paenibacillus species isolates.</title>
        <authorList>
            <person name="Beno S.M."/>
        </authorList>
    </citation>
    <scope>NUCLEOTIDE SEQUENCE [LARGE SCALE GENOMIC DNA]</scope>
    <source>
        <strain evidence="2 3">FSL H7-0433</strain>
    </source>
</reference>
<evidence type="ECO:0000313" key="3">
    <source>
        <dbReference type="Proteomes" id="UP000187158"/>
    </source>
</evidence>
<feature type="chain" id="PRO_5046285778" evidence="1">
    <location>
        <begin position="23"/>
        <end position="170"/>
    </location>
</feature>
<dbReference type="EMBL" id="MPVP01000629">
    <property type="protein sequence ID" value="OMC96145.1"/>
    <property type="molecule type" value="Genomic_DNA"/>
</dbReference>
<sequence length="170" mass="18384">MIKFLGLGLAASLLFTPITSLVDSPTVQKPSVSEVSSVESFTFNNNIYEGPGTKILVGDGIEVPEISLFSEAYKIIPVNHTGGAFNDEFTSTPSDGVNLNIWMRNNSGHSVQFQVKRNGLLFTDQEIAAGAQKTVSFKDLLGNGLDGTYKVYIYSTSGYSLDVDVSARQF</sequence>
<dbReference type="Proteomes" id="UP000187158">
    <property type="component" value="Unassembled WGS sequence"/>
</dbReference>
<dbReference type="RefSeq" id="WP_076220983.1">
    <property type="nucleotide sequence ID" value="NZ_MPVP01000629.1"/>
</dbReference>
<gene>
    <name evidence="2" type="ORF">BSO21_33665</name>
</gene>
<feature type="signal peptide" evidence="1">
    <location>
        <begin position="1"/>
        <end position="22"/>
    </location>
</feature>
<evidence type="ECO:0000313" key="2">
    <source>
        <dbReference type="EMBL" id="OMC96145.1"/>
    </source>
</evidence>
<proteinExistence type="predicted"/>
<keyword evidence="3" id="KW-1185">Reference proteome</keyword>
<keyword evidence="1" id="KW-0732">Signal</keyword>
<organism evidence="2 3">
    <name type="scientific">Paenibacillus odorifer</name>
    <dbReference type="NCBI Taxonomy" id="189426"/>
    <lineage>
        <taxon>Bacteria</taxon>
        <taxon>Bacillati</taxon>
        <taxon>Bacillota</taxon>
        <taxon>Bacilli</taxon>
        <taxon>Bacillales</taxon>
        <taxon>Paenibacillaceae</taxon>
        <taxon>Paenibacillus</taxon>
    </lineage>
</organism>
<protein>
    <submittedName>
        <fullName evidence="2">Uncharacterized protein</fullName>
    </submittedName>
</protein>
<name>A0ABX3GCX9_9BACL</name>
<comment type="caution">
    <text evidence="2">The sequence shown here is derived from an EMBL/GenBank/DDBJ whole genome shotgun (WGS) entry which is preliminary data.</text>
</comment>